<dbReference type="Proteomes" id="UP001501153">
    <property type="component" value="Unassembled WGS sequence"/>
</dbReference>
<name>A0ABP8IAY6_9BACT</name>
<dbReference type="InterPro" id="IPR013783">
    <property type="entry name" value="Ig-like_fold"/>
</dbReference>
<protein>
    <recommendedName>
        <fullName evidence="5">DUF1573 domain-containing protein</fullName>
    </recommendedName>
</protein>
<proteinExistence type="predicted"/>
<feature type="chain" id="PRO_5045911514" description="DUF1573 domain-containing protein" evidence="2">
    <location>
        <begin position="28"/>
        <end position="192"/>
    </location>
</feature>
<keyword evidence="2" id="KW-0732">Signal</keyword>
<keyword evidence="4" id="KW-1185">Reference proteome</keyword>
<dbReference type="Pfam" id="PF07610">
    <property type="entry name" value="DUF1573"/>
    <property type="match status" value="1"/>
</dbReference>
<dbReference type="Gene3D" id="2.60.40.10">
    <property type="entry name" value="Immunoglobulins"/>
    <property type="match status" value="1"/>
</dbReference>
<feature type="signal peptide" evidence="2">
    <location>
        <begin position="1"/>
        <end position="27"/>
    </location>
</feature>
<dbReference type="InterPro" id="IPR011467">
    <property type="entry name" value="DUF1573"/>
</dbReference>
<comment type="caution">
    <text evidence="3">The sequence shown here is derived from an EMBL/GenBank/DDBJ whole genome shotgun (WGS) entry which is preliminary data.</text>
</comment>
<evidence type="ECO:0000256" key="2">
    <source>
        <dbReference type="SAM" id="SignalP"/>
    </source>
</evidence>
<dbReference type="EMBL" id="BAABGZ010000017">
    <property type="protein sequence ID" value="GAA4355044.1"/>
    <property type="molecule type" value="Genomic_DNA"/>
</dbReference>
<reference evidence="4" key="1">
    <citation type="journal article" date="2019" name="Int. J. Syst. Evol. Microbiol.">
        <title>The Global Catalogue of Microorganisms (GCM) 10K type strain sequencing project: providing services to taxonomists for standard genome sequencing and annotation.</title>
        <authorList>
            <consortium name="The Broad Institute Genomics Platform"/>
            <consortium name="The Broad Institute Genome Sequencing Center for Infectious Disease"/>
            <person name="Wu L."/>
            <person name="Ma J."/>
        </authorList>
    </citation>
    <scope>NUCLEOTIDE SEQUENCE [LARGE SCALE GENOMIC DNA]</scope>
    <source>
        <strain evidence="4">JCM 17923</strain>
    </source>
</reference>
<accession>A0ABP8IAY6</accession>
<gene>
    <name evidence="3" type="ORF">GCM10023185_17540</name>
</gene>
<organism evidence="3 4">
    <name type="scientific">Hymenobacter saemangeumensis</name>
    <dbReference type="NCBI Taxonomy" id="1084522"/>
    <lineage>
        <taxon>Bacteria</taxon>
        <taxon>Pseudomonadati</taxon>
        <taxon>Bacteroidota</taxon>
        <taxon>Cytophagia</taxon>
        <taxon>Cytophagales</taxon>
        <taxon>Hymenobacteraceae</taxon>
        <taxon>Hymenobacter</taxon>
    </lineage>
</organism>
<feature type="region of interest" description="Disordered" evidence="1">
    <location>
        <begin position="170"/>
        <end position="192"/>
    </location>
</feature>
<sequence length="192" mass="20190">MFNLNPTIRFNLMKKVLLLALSLTATAYTVQAQSVKPANAIDKVVGPAITFEESKYDFGEIAQGGVVTHVFKFKNTGSAPLIISNIGVSCGCTTPEWTKDPIMPGKSGTITANFNTAGKMGMQNKVLTIESNATGGNTTVALVGNVKEANSTPTADIKVEGPGAMAPVAAAPEEKKMKEKSGETKVKVKTKK</sequence>
<dbReference type="PANTHER" id="PTHR37833">
    <property type="entry name" value="LIPOPROTEIN-RELATED"/>
    <property type="match status" value="1"/>
</dbReference>
<evidence type="ECO:0008006" key="5">
    <source>
        <dbReference type="Google" id="ProtNLM"/>
    </source>
</evidence>
<evidence type="ECO:0000256" key="1">
    <source>
        <dbReference type="SAM" id="MobiDB-lite"/>
    </source>
</evidence>
<dbReference type="PANTHER" id="PTHR37833:SF1">
    <property type="entry name" value="SIGNAL PEPTIDE PROTEIN"/>
    <property type="match status" value="1"/>
</dbReference>
<evidence type="ECO:0000313" key="3">
    <source>
        <dbReference type="EMBL" id="GAA4355044.1"/>
    </source>
</evidence>
<feature type="compositionally biased region" description="Basic and acidic residues" evidence="1">
    <location>
        <begin position="172"/>
        <end position="186"/>
    </location>
</feature>
<evidence type="ECO:0000313" key="4">
    <source>
        <dbReference type="Proteomes" id="UP001501153"/>
    </source>
</evidence>